<feature type="region of interest" description="Disordered" evidence="1">
    <location>
        <begin position="45"/>
        <end position="77"/>
    </location>
</feature>
<evidence type="ECO:0000313" key="2">
    <source>
        <dbReference type="EMBL" id="KAJ3979558.1"/>
    </source>
</evidence>
<sequence length="1033" mass="117355">MSSQCRGCHRNFLGSNLLRHLRNTRYTPCLDYLDSLLQRSFETPLLQEEDGEVADIDTSDDEDLDTGSNDEDDEDVDMDQHFENPADTIGIDFDSDSQHFENPADTIGIDFDSDSYDEGQVHFEDEEDSWEPPCPFEDLAHSPSPRSPSPQLIFPEGFFDEPLQLPTSRIPSISQSSPLRQPYIQQYPDPRAGAPIERQGTIVSENSRYFQDLKAGANPWAPFHSQTEWEIARWAKLRGPSSTALTELLSIAGVCKNLNLSYRNADQLNAIIDEQLPSICPKFERQEVVVQGQAYEMYFRDILECLKSLYGDAEFIEYLKFAPERHYENVRCEVQLFHDMYTGGWWWSTQARLDKHAGPGRTIIPILLSSDKTQVTLFRNKTVYPVYMTIGNIPKELRRKPSRRAYILVGYLPTTSLEHIKSPSSRRRSLANLFHACMRTIVRPLEAVGVTGLVMASGDGVKRHCHPIFAAYISDYPEQVVVTCCVSGNCPRCMIPRQSVGENTDPYPSRQLRLILKTLQMADDSASAFIKACRDARIKPVFNPFWAQLPYSNVYMSITPDILHQLYQGVFKHMKSWVIDAYGAHEIDARCRRLPPNHNVRIFTKGVSTLQRVSGVEHAQMSSFILGLIADTPLPGGMSSIRLVRCLRGLVDFLYLSQYPVHSTHSLNLLSNALCRFHANKAIFIDLGIRSDFRIPKIHFMNHYVDDIQSMGTLDNFNTEYTERLHIDLAKQAYRASNKKDELSQMALWLERKEKVMKHAAHLEWVKAGKHPPLRSHWVPPGMNPIRTLKMAKHPSVNRVKVTDVIQHYGATFFKAALARFVVQLKQPNLAGTRLDDAVSGLFLGVSHVSAYHRIKYLYQDTFTGISSTADSIHAQPARKDKHSHNLPGRFDTVLVHISNSESAGPLDINQDTRVGQVRIVFALNDKASEHLFEGVPTQDRPHVLAYIEWFTPFTTQDPNHGLYKVSRSTVEGGRLASIIDIQRILRSVHLLPRFGRIANREWTSSSVLEDCTSFLVNSDSDRDTYQFFASKP</sequence>
<dbReference type="EMBL" id="MU802315">
    <property type="protein sequence ID" value="KAJ3979558.1"/>
    <property type="molecule type" value="Genomic_DNA"/>
</dbReference>
<evidence type="ECO:0000256" key="1">
    <source>
        <dbReference type="SAM" id="MobiDB-lite"/>
    </source>
</evidence>
<dbReference type="AlphaFoldDB" id="A0AA38PQ17"/>
<gene>
    <name evidence="2" type="ORF">F5890DRAFT_1558581</name>
</gene>
<dbReference type="InterPro" id="IPR041078">
    <property type="entry name" value="Plavaka"/>
</dbReference>
<name>A0AA38PQ17_9AGAR</name>
<evidence type="ECO:0008006" key="4">
    <source>
        <dbReference type="Google" id="ProtNLM"/>
    </source>
</evidence>
<dbReference type="Pfam" id="PF18759">
    <property type="entry name" value="Plavaka"/>
    <property type="match status" value="1"/>
</dbReference>
<comment type="caution">
    <text evidence="2">The sequence shown here is derived from an EMBL/GenBank/DDBJ whole genome shotgun (WGS) entry which is preliminary data.</text>
</comment>
<evidence type="ECO:0000313" key="3">
    <source>
        <dbReference type="Proteomes" id="UP001163850"/>
    </source>
</evidence>
<reference evidence="2" key="1">
    <citation type="submission" date="2022-08" db="EMBL/GenBank/DDBJ databases">
        <authorList>
            <consortium name="DOE Joint Genome Institute"/>
            <person name="Min B."/>
            <person name="Riley R."/>
            <person name="Sierra-Patev S."/>
            <person name="Naranjo-Ortiz M."/>
            <person name="Looney B."/>
            <person name="Konkel Z."/>
            <person name="Slot J.C."/>
            <person name="Sakamoto Y."/>
            <person name="Steenwyk J.L."/>
            <person name="Rokas A."/>
            <person name="Carro J."/>
            <person name="Camarero S."/>
            <person name="Ferreira P."/>
            <person name="Molpeceres G."/>
            <person name="Ruiz-Duenas F.J."/>
            <person name="Serrano A."/>
            <person name="Henrissat B."/>
            <person name="Drula E."/>
            <person name="Hughes K.W."/>
            <person name="Mata J.L."/>
            <person name="Ishikawa N.K."/>
            <person name="Vargas-Isla R."/>
            <person name="Ushijima S."/>
            <person name="Smith C.A."/>
            <person name="Ahrendt S."/>
            <person name="Andreopoulos W."/>
            <person name="He G."/>
            <person name="Labutti K."/>
            <person name="Lipzen A."/>
            <person name="Ng V."/>
            <person name="Sandor L."/>
            <person name="Barry K."/>
            <person name="Martinez A.T."/>
            <person name="Xiao Y."/>
            <person name="Gibbons J.G."/>
            <person name="Terashima K."/>
            <person name="Hibbett D.S."/>
            <person name="Grigoriev I.V."/>
        </authorList>
    </citation>
    <scope>NUCLEOTIDE SEQUENCE</scope>
    <source>
        <strain evidence="2">TFB7829</strain>
    </source>
</reference>
<accession>A0AA38PQ17</accession>
<proteinExistence type="predicted"/>
<dbReference type="Proteomes" id="UP001163850">
    <property type="component" value="Unassembled WGS sequence"/>
</dbReference>
<protein>
    <recommendedName>
        <fullName evidence="4">C2H2-type domain-containing protein</fullName>
    </recommendedName>
</protein>
<feature type="compositionally biased region" description="Acidic residues" evidence="1">
    <location>
        <begin position="47"/>
        <end position="77"/>
    </location>
</feature>
<feature type="region of interest" description="Disordered" evidence="1">
    <location>
        <begin position="120"/>
        <end position="156"/>
    </location>
</feature>
<organism evidence="2 3">
    <name type="scientific">Lentinula detonsa</name>
    <dbReference type="NCBI Taxonomy" id="2804962"/>
    <lineage>
        <taxon>Eukaryota</taxon>
        <taxon>Fungi</taxon>
        <taxon>Dikarya</taxon>
        <taxon>Basidiomycota</taxon>
        <taxon>Agaricomycotina</taxon>
        <taxon>Agaricomycetes</taxon>
        <taxon>Agaricomycetidae</taxon>
        <taxon>Agaricales</taxon>
        <taxon>Marasmiineae</taxon>
        <taxon>Omphalotaceae</taxon>
        <taxon>Lentinula</taxon>
    </lineage>
</organism>